<dbReference type="OrthoDB" id="16753at2759"/>
<feature type="domain" description="G-protein coupled receptors family 1 profile" evidence="14">
    <location>
        <begin position="154"/>
        <end position="416"/>
    </location>
</feature>
<dbReference type="GO" id="GO:0008528">
    <property type="term" value="F:G protein-coupled peptide receptor activity"/>
    <property type="evidence" value="ECO:0007669"/>
    <property type="project" value="TreeGrafter"/>
</dbReference>
<dbReference type="AlphaFoldDB" id="A0A9P0LC86"/>
<evidence type="ECO:0000259" key="13">
    <source>
        <dbReference type="PROSITE" id="PS50261"/>
    </source>
</evidence>
<dbReference type="Proteomes" id="UP001152888">
    <property type="component" value="Unassembled WGS sequence"/>
</dbReference>
<feature type="transmembrane region" description="Helical" evidence="11">
    <location>
        <begin position="268"/>
        <end position="293"/>
    </location>
</feature>
<accession>A0A9P0LC86</accession>
<evidence type="ECO:0000256" key="8">
    <source>
        <dbReference type="ARBA" id="ARBA00023170"/>
    </source>
</evidence>
<comment type="caution">
    <text evidence="15">The sequence shown here is derived from an EMBL/GenBank/DDBJ whole genome shotgun (WGS) entry which is preliminary data.</text>
</comment>
<dbReference type="PANTHER" id="PTHR45620:SF1">
    <property type="entry name" value="G-PROTEIN COUPLED RECEPTORS FAMILY 2 PROFILE 2 DOMAIN-CONTAINING PROTEIN"/>
    <property type="match status" value="1"/>
</dbReference>
<dbReference type="PRINTS" id="PR00249">
    <property type="entry name" value="GPCRSECRETIN"/>
</dbReference>
<keyword evidence="4 11" id="KW-0812">Transmembrane</keyword>
<proteinExistence type="inferred from homology"/>
<feature type="domain" description="G-protein coupled receptors family 2 profile 1" evidence="12">
    <location>
        <begin position="23"/>
        <end position="116"/>
    </location>
</feature>
<keyword evidence="6" id="KW-0297">G-protein coupled receptor</keyword>
<reference evidence="15" key="1">
    <citation type="submission" date="2022-03" db="EMBL/GenBank/DDBJ databases">
        <authorList>
            <person name="Sayadi A."/>
        </authorList>
    </citation>
    <scope>NUCLEOTIDE SEQUENCE</scope>
</reference>
<evidence type="ECO:0000256" key="2">
    <source>
        <dbReference type="ARBA" id="ARBA00005314"/>
    </source>
</evidence>
<evidence type="ECO:0000256" key="7">
    <source>
        <dbReference type="ARBA" id="ARBA00023136"/>
    </source>
</evidence>
<protein>
    <submittedName>
        <fullName evidence="15">Uncharacterized protein</fullName>
    </submittedName>
</protein>
<dbReference type="InterPro" id="IPR050332">
    <property type="entry name" value="GPCR_2"/>
</dbReference>
<evidence type="ECO:0000256" key="10">
    <source>
        <dbReference type="ARBA" id="ARBA00023224"/>
    </source>
</evidence>
<dbReference type="PANTHER" id="PTHR45620">
    <property type="entry name" value="PDF RECEPTOR-LIKE PROTEIN-RELATED"/>
    <property type="match status" value="1"/>
</dbReference>
<gene>
    <name evidence="15" type="ORF">ACAOBT_LOCUS20591</name>
</gene>
<dbReference type="InterPro" id="IPR001879">
    <property type="entry name" value="GPCR_2_extracellular_dom"/>
</dbReference>
<dbReference type="InterPro" id="IPR000832">
    <property type="entry name" value="GPCR_2_secretin-like"/>
</dbReference>
<dbReference type="Pfam" id="PF00002">
    <property type="entry name" value="7tm_2"/>
    <property type="match status" value="1"/>
</dbReference>
<dbReference type="PROSITE" id="PS00650">
    <property type="entry name" value="G_PROTEIN_RECEP_F2_2"/>
    <property type="match status" value="1"/>
</dbReference>
<dbReference type="InterPro" id="IPR017981">
    <property type="entry name" value="GPCR_2-like_7TM"/>
</dbReference>
<feature type="transmembrane region" description="Helical" evidence="11">
    <location>
        <begin position="380"/>
        <end position="403"/>
    </location>
</feature>
<name>A0A9P0LC86_ACAOB</name>
<evidence type="ECO:0000313" key="16">
    <source>
        <dbReference type="Proteomes" id="UP001152888"/>
    </source>
</evidence>
<feature type="transmembrane region" description="Helical" evidence="11">
    <location>
        <begin position="147"/>
        <end position="165"/>
    </location>
</feature>
<dbReference type="EMBL" id="CAKOFQ010007130">
    <property type="protein sequence ID" value="CAH1991975.1"/>
    <property type="molecule type" value="Genomic_DNA"/>
</dbReference>
<evidence type="ECO:0000256" key="9">
    <source>
        <dbReference type="ARBA" id="ARBA00023180"/>
    </source>
</evidence>
<dbReference type="Gene3D" id="4.10.1240.10">
    <property type="entry name" value="GPCR, family 2, extracellular hormone receptor domain"/>
    <property type="match status" value="1"/>
</dbReference>
<dbReference type="InterPro" id="IPR036445">
    <property type="entry name" value="GPCR_2_extracell_dom_sf"/>
</dbReference>
<dbReference type="GO" id="GO:0005886">
    <property type="term" value="C:plasma membrane"/>
    <property type="evidence" value="ECO:0007669"/>
    <property type="project" value="UniProtKB-SubCell"/>
</dbReference>
<feature type="transmembrane region" description="Helical" evidence="11">
    <location>
        <begin position="355"/>
        <end position="374"/>
    </location>
</feature>
<dbReference type="SUPFAM" id="SSF111418">
    <property type="entry name" value="Hormone receptor domain"/>
    <property type="match status" value="1"/>
</dbReference>
<feature type="transmembrane region" description="Helical" evidence="11">
    <location>
        <begin position="305"/>
        <end position="334"/>
    </location>
</feature>
<feature type="domain" description="G-protein coupled receptors family 2 profile 2" evidence="13">
    <location>
        <begin position="140"/>
        <end position="404"/>
    </location>
</feature>
<evidence type="ECO:0000256" key="5">
    <source>
        <dbReference type="ARBA" id="ARBA00022989"/>
    </source>
</evidence>
<evidence type="ECO:0000256" key="4">
    <source>
        <dbReference type="ARBA" id="ARBA00022692"/>
    </source>
</evidence>
<keyword evidence="3" id="KW-1003">Cell membrane</keyword>
<dbReference type="PROSITE" id="PS50261">
    <property type="entry name" value="G_PROTEIN_RECEP_F2_4"/>
    <property type="match status" value="1"/>
</dbReference>
<evidence type="ECO:0000259" key="14">
    <source>
        <dbReference type="PROSITE" id="PS50262"/>
    </source>
</evidence>
<evidence type="ECO:0000313" key="15">
    <source>
        <dbReference type="EMBL" id="CAH1991975.1"/>
    </source>
</evidence>
<keyword evidence="10" id="KW-0807">Transducer</keyword>
<feature type="transmembrane region" description="Helical" evidence="11">
    <location>
        <begin position="242"/>
        <end position="261"/>
    </location>
</feature>
<dbReference type="GO" id="GO:0017046">
    <property type="term" value="F:peptide hormone binding"/>
    <property type="evidence" value="ECO:0007669"/>
    <property type="project" value="TreeGrafter"/>
</dbReference>
<dbReference type="Pfam" id="PF02793">
    <property type="entry name" value="HRM"/>
    <property type="match status" value="1"/>
</dbReference>
<dbReference type="GO" id="GO:0007188">
    <property type="term" value="P:adenylate cyclase-modulating G protein-coupled receptor signaling pathway"/>
    <property type="evidence" value="ECO:0007669"/>
    <property type="project" value="TreeGrafter"/>
</dbReference>
<comment type="similarity">
    <text evidence="2">Belongs to the G-protein coupled receptor 2 family.</text>
</comment>
<dbReference type="InterPro" id="IPR017983">
    <property type="entry name" value="GPCR_2_secretin-like_CS"/>
</dbReference>
<keyword evidence="16" id="KW-1185">Reference proteome</keyword>
<keyword evidence="9" id="KW-0325">Glycoprotein</keyword>
<dbReference type="PROSITE" id="PS00649">
    <property type="entry name" value="G_PROTEIN_RECEP_F2_1"/>
    <property type="match status" value="1"/>
</dbReference>
<dbReference type="InterPro" id="IPR017452">
    <property type="entry name" value="GPCR_Rhodpsn_7TM"/>
</dbReference>
<evidence type="ECO:0000256" key="6">
    <source>
        <dbReference type="ARBA" id="ARBA00023040"/>
    </source>
</evidence>
<evidence type="ECO:0000256" key="3">
    <source>
        <dbReference type="ARBA" id="ARBA00022475"/>
    </source>
</evidence>
<dbReference type="CDD" id="cd15273">
    <property type="entry name" value="7tmB1_NPR_B7_insect-like"/>
    <property type="match status" value="1"/>
</dbReference>
<keyword evidence="5 11" id="KW-1133">Transmembrane helix</keyword>
<dbReference type="Gene3D" id="1.20.1070.10">
    <property type="entry name" value="Rhodopsin 7-helix transmembrane proteins"/>
    <property type="match status" value="1"/>
</dbReference>
<dbReference type="PROSITE" id="PS50262">
    <property type="entry name" value="G_PROTEIN_RECEP_F1_2"/>
    <property type="match status" value="1"/>
</dbReference>
<keyword evidence="7 11" id="KW-0472">Membrane</keyword>
<evidence type="ECO:0000256" key="11">
    <source>
        <dbReference type="SAM" id="Phobius"/>
    </source>
</evidence>
<organism evidence="15 16">
    <name type="scientific">Acanthoscelides obtectus</name>
    <name type="common">Bean weevil</name>
    <name type="synonym">Bruchus obtectus</name>
    <dbReference type="NCBI Taxonomy" id="200917"/>
    <lineage>
        <taxon>Eukaryota</taxon>
        <taxon>Metazoa</taxon>
        <taxon>Ecdysozoa</taxon>
        <taxon>Arthropoda</taxon>
        <taxon>Hexapoda</taxon>
        <taxon>Insecta</taxon>
        <taxon>Pterygota</taxon>
        <taxon>Neoptera</taxon>
        <taxon>Endopterygota</taxon>
        <taxon>Coleoptera</taxon>
        <taxon>Polyphaga</taxon>
        <taxon>Cucujiformia</taxon>
        <taxon>Chrysomeloidea</taxon>
        <taxon>Chrysomelidae</taxon>
        <taxon>Bruchinae</taxon>
        <taxon>Bruchini</taxon>
        <taxon>Acanthoscelides</taxon>
    </lineage>
</organism>
<dbReference type="PROSITE" id="PS50227">
    <property type="entry name" value="G_PROTEIN_RECEP_F2_3"/>
    <property type="match status" value="1"/>
</dbReference>
<dbReference type="SUPFAM" id="SSF81321">
    <property type="entry name" value="Family A G protein-coupled receptor-like"/>
    <property type="match status" value="1"/>
</dbReference>
<evidence type="ECO:0000259" key="12">
    <source>
        <dbReference type="PROSITE" id="PS50227"/>
    </source>
</evidence>
<dbReference type="SMART" id="SM00008">
    <property type="entry name" value="HormR"/>
    <property type="match status" value="1"/>
</dbReference>
<comment type="subcellular location">
    <subcellularLocation>
        <location evidence="1">Cell membrane</location>
        <topology evidence="1">Multi-pass membrane protein</topology>
    </subcellularLocation>
</comment>
<sequence length="550" mass="62739">MPNRHVEEVLEEQTRQLSIASRNCMNQYGNSVGDKSQNPYYNTTTKTFMCPPFWDTILCWPPTPPGDIAVLPCPSYIAGFKTTYNATRYCTENSTWFVSEKTNIPWADYTSCSEGVITTIFVPAHKTDISPKSEVILPVIKVISQTGYAVSLLSLIIAFLIMLLIKKLHCARNILHMNLFASFILRAFFYILKDVLFVDGIGLWYDLSEKNGELYFNIDTVTNNYECKLLTSLVQYFTTANYAWILIEGVYLNNLIFRALLSDSSKNLVHYICLGWGLPLIVVIPWIVARVILDDTMCWTTNDNLVAFMIITIPTVISVLINLVLFVIISIVLYSKLRSPINEDTKRYQKWAKSTLVLVPLFGVLYGILLIFYFAGLEEVWLVCDTLFGSFQGFFVAILYCFLNGEVKTEAKPYLYSGLSYLAMHRIFRFCFPCRERYLRSAVGRQSVCTTMSCSSLYANGIAHRNSKSKWDTYQRGKQNSIDLPRDHFCNAKPMITVTKKQLQVLSSNNKKYKPNCGGIAKTHAETALYSNKNIDKDDIIIDEEICMLH</sequence>
<evidence type="ECO:0000256" key="1">
    <source>
        <dbReference type="ARBA" id="ARBA00004651"/>
    </source>
</evidence>
<dbReference type="GO" id="GO:0007166">
    <property type="term" value="P:cell surface receptor signaling pathway"/>
    <property type="evidence" value="ECO:0007669"/>
    <property type="project" value="InterPro"/>
</dbReference>
<keyword evidence="8" id="KW-0675">Receptor</keyword>